<feature type="region of interest" description="Disordered" evidence="1">
    <location>
        <begin position="600"/>
        <end position="662"/>
    </location>
</feature>
<feature type="compositionally biased region" description="Polar residues" evidence="1">
    <location>
        <begin position="275"/>
        <end position="288"/>
    </location>
</feature>
<feature type="region of interest" description="Disordered" evidence="1">
    <location>
        <begin position="117"/>
        <end position="136"/>
    </location>
</feature>
<feature type="compositionally biased region" description="Acidic residues" evidence="1">
    <location>
        <begin position="232"/>
        <end position="244"/>
    </location>
</feature>
<feature type="compositionally biased region" description="Basic and acidic residues" evidence="1">
    <location>
        <begin position="157"/>
        <end position="173"/>
    </location>
</feature>
<feature type="compositionally biased region" description="Basic residues" evidence="1">
    <location>
        <begin position="264"/>
        <end position="274"/>
    </location>
</feature>
<feature type="compositionally biased region" description="Polar residues" evidence="1">
    <location>
        <begin position="71"/>
        <end position="94"/>
    </location>
</feature>
<dbReference type="PANTHER" id="PTHR31008:SF0">
    <property type="entry name" value="CSL1"/>
    <property type="match status" value="1"/>
</dbReference>
<evidence type="ECO:0000313" key="3">
    <source>
        <dbReference type="Proteomes" id="UP000554482"/>
    </source>
</evidence>
<comment type="caution">
    <text evidence="2">The sequence shown here is derived from an EMBL/GenBank/DDBJ whole genome shotgun (WGS) entry which is preliminary data.</text>
</comment>
<feature type="compositionally biased region" description="Basic and acidic residues" evidence="1">
    <location>
        <begin position="222"/>
        <end position="231"/>
    </location>
</feature>
<evidence type="ECO:0000313" key="2">
    <source>
        <dbReference type="EMBL" id="KAF5192250.1"/>
    </source>
</evidence>
<feature type="compositionally biased region" description="Basic and acidic residues" evidence="1">
    <location>
        <begin position="525"/>
        <end position="537"/>
    </location>
</feature>
<feature type="compositionally biased region" description="Polar residues" evidence="1">
    <location>
        <begin position="600"/>
        <end position="621"/>
    </location>
</feature>
<dbReference type="EMBL" id="JABWDY010021662">
    <property type="protein sequence ID" value="KAF5192250.1"/>
    <property type="molecule type" value="Genomic_DNA"/>
</dbReference>
<organism evidence="2 3">
    <name type="scientific">Thalictrum thalictroides</name>
    <name type="common">Rue-anemone</name>
    <name type="synonym">Anemone thalictroides</name>
    <dbReference type="NCBI Taxonomy" id="46969"/>
    <lineage>
        <taxon>Eukaryota</taxon>
        <taxon>Viridiplantae</taxon>
        <taxon>Streptophyta</taxon>
        <taxon>Embryophyta</taxon>
        <taxon>Tracheophyta</taxon>
        <taxon>Spermatophyta</taxon>
        <taxon>Magnoliopsida</taxon>
        <taxon>Ranunculales</taxon>
        <taxon>Ranunculaceae</taxon>
        <taxon>Thalictroideae</taxon>
        <taxon>Thalictrum</taxon>
    </lineage>
</organism>
<reference evidence="2 3" key="1">
    <citation type="submission" date="2020-06" db="EMBL/GenBank/DDBJ databases">
        <title>Transcriptomic and genomic resources for Thalictrum thalictroides and T. hernandezii: Facilitating candidate gene discovery in an emerging model plant lineage.</title>
        <authorList>
            <person name="Arias T."/>
            <person name="Riano-Pachon D.M."/>
            <person name="Di Stilio V.S."/>
        </authorList>
    </citation>
    <scope>NUCLEOTIDE SEQUENCE [LARGE SCALE GENOMIC DNA]</scope>
    <source>
        <strain evidence="3">cv. WT478/WT964</strain>
        <tissue evidence="2">Leaves</tissue>
    </source>
</reference>
<feature type="region of interest" description="Disordered" evidence="1">
    <location>
        <begin position="34"/>
        <end position="94"/>
    </location>
</feature>
<feature type="compositionally biased region" description="Low complexity" evidence="1">
    <location>
        <begin position="58"/>
        <end position="70"/>
    </location>
</feature>
<feature type="compositionally biased region" description="Basic residues" evidence="1">
    <location>
        <begin position="199"/>
        <end position="208"/>
    </location>
</feature>
<feature type="compositionally biased region" description="Polar residues" evidence="1">
    <location>
        <begin position="34"/>
        <end position="44"/>
    </location>
</feature>
<dbReference type="Proteomes" id="UP000554482">
    <property type="component" value="Unassembled WGS sequence"/>
</dbReference>
<proteinExistence type="predicted"/>
<accession>A0A7J6W6T6</accession>
<feature type="compositionally biased region" description="Basic residues" evidence="1">
    <location>
        <begin position="143"/>
        <end position="156"/>
    </location>
</feature>
<dbReference type="PANTHER" id="PTHR31008">
    <property type="entry name" value="COP1-INTERACTING PROTEIN-RELATED"/>
    <property type="match status" value="1"/>
</dbReference>
<feature type="region of interest" description="Disordered" evidence="1">
    <location>
        <begin position="520"/>
        <end position="544"/>
    </location>
</feature>
<gene>
    <name evidence="2" type="ORF">FRX31_018166</name>
</gene>
<name>A0A7J6W6T6_THATH</name>
<evidence type="ECO:0000256" key="1">
    <source>
        <dbReference type="SAM" id="MobiDB-lite"/>
    </source>
</evidence>
<feature type="compositionally biased region" description="Basic and acidic residues" evidence="1">
    <location>
        <begin position="653"/>
        <end position="662"/>
    </location>
</feature>
<dbReference type="AlphaFoldDB" id="A0A7J6W6T6"/>
<feature type="region of interest" description="Disordered" evidence="1">
    <location>
        <begin position="141"/>
        <end position="302"/>
    </location>
</feature>
<protein>
    <submittedName>
        <fullName evidence="2">Cop1-interacting protein</fullName>
    </submittedName>
</protein>
<keyword evidence="3" id="KW-1185">Reference proteome</keyword>
<feature type="region of interest" description="Disordered" evidence="1">
    <location>
        <begin position="340"/>
        <end position="361"/>
    </location>
</feature>
<dbReference type="OrthoDB" id="2020180at2759"/>
<feature type="compositionally biased region" description="Basic and acidic residues" evidence="1">
    <location>
        <begin position="187"/>
        <end position="198"/>
    </location>
</feature>
<sequence>MDELAAMEACAQPELPYLGTSGIILTTENNNPGQSIMQNFQNGGLPNGQIEPNGSGDASVSESAASHASSDTNQGQMPPTTSQPQFPMSWPNQHPQFMYNFPNHQMSPYQGYPFPGVQIPPQYQGNMQWPPNREAYGDSIREKNHHRKSSSKKKVKSPNEKESQTSEQDEHTESSGSTSEGEMDAYVQHDKKHSSTEKQHKRSGKKSSRMVVIRNINYITSKRKDGEKMDESDQSSLDEDEVIDGEVLKQSVEDAVGSLEKHKSTTRHSKKKSGNKTLNTSNGSINDVNQDDGDSSEGAKTNENWGAFQNLLLREDDSIRNVVNTQQSLDVRDEYFTIQNSESGPPLATRHSEEFVSKQGTKQRMTATDLVVLSGRDNGYEGGTHLGNFEEGKDLCVIKKKRDFTDEELLFSGRNDDTKRNNHDTFFEGTTESSVIKTQRGEDWFIVNQDEDSAKADATKDSSIFDADKALALGGNNFYSEKSNKNAFVDDSFMIQDRSLADDRSDSQWRTDISLVSGLSTVPQHESDIPDPSKDKSGMSGSYEPDDMYMMLDRNLEVDPVGGWATEVDYSMDLSLTEVAKQNSGIDVNDCIVDKLVDSTISDSKSNGNSAKKQAGNNTRSKPLRGPLGKSKTEIISRNKKPSTISRVPMHKSKFETEEETRKRMEELLIERQKRIAERTAARGLTSAAGKKAPVDIKKASIVKDGKRTSRSATH</sequence>